<evidence type="ECO:0000313" key="2">
    <source>
        <dbReference type="Proteomes" id="UP000313645"/>
    </source>
</evidence>
<gene>
    <name evidence="1" type="ORF">EZI54_07350</name>
</gene>
<reference evidence="1 2" key="1">
    <citation type="submission" date="2019-02" db="EMBL/GenBank/DDBJ databases">
        <title>Marinobacter halodurans sp. nov., a marine bacterium isolated from sea tidal flat.</title>
        <authorList>
            <person name="Yoo Y."/>
            <person name="Lee D.W."/>
            <person name="Kim B.S."/>
            <person name="Kim J.-J."/>
        </authorList>
    </citation>
    <scope>NUCLEOTIDE SEQUENCE [LARGE SCALE GENOMIC DNA]</scope>
    <source>
        <strain evidence="1 2">YJ-S3-2</strain>
    </source>
</reference>
<proteinExistence type="predicted"/>
<dbReference type="Proteomes" id="UP000313645">
    <property type="component" value="Unassembled WGS sequence"/>
</dbReference>
<keyword evidence="2" id="KW-1185">Reference proteome</keyword>
<organism evidence="1 2">
    <name type="scientific">Marinobacter halodurans</name>
    <dbReference type="NCBI Taxonomy" id="2528979"/>
    <lineage>
        <taxon>Bacteria</taxon>
        <taxon>Pseudomonadati</taxon>
        <taxon>Pseudomonadota</taxon>
        <taxon>Gammaproteobacteria</taxon>
        <taxon>Pseudomonadales</taxon>
        <taxon>Marinobacteraceae</taxon>
        <taxon>Marinobacter</taxon>
    </lineage>
</organism>
<dbReference type="RefSeq" id="WP_131480553.1">
    <property type="nucleotide sequence ID" value="NZ_SJDL01000008.1"/>
</dbReference>
<protein>
    <submittedName>
        <fullName evidence="1">Uncharacterized protein</fullName>
    </submittedName>
</protein>
<comment type="caution">
    <text evidence="1">The sequence shown here is derived from an EMBL/GenBank/DDBJ whole genome shotgun (WGS) entry which is preliminary data.</text>
</comment>
<accession>A0ABY1ZMJ7</accession>
<dbReference type="EMBL" id="SJDL01000008">
    <property type="protein sequence ID" value="TBW57467.1"/>
    <property type="molecule type" value="Genomic_DNA"/>
</dbReference>
<name>A0ABY1ZMJ7_9GAMM</name>
<sequence length="59" mass="6648">MTYYKISSGMGGIFIVRIVKEMADNRVQVVIDMGNPAFDGSSRVVHRDQLTPYRPSKSQ</sequence>
<evidence type="ECO:0000313" key="1">
    <source>
        <dbReference type="EMBL" id="TBW57467.1"/>
    </source>
</evidence>